<dbReference type="EnsemblPlants" id="Kaladp0084s0017.1.v1.1">
    <property type="protein sequence ID" value="Kaladp0084s0017.1.v1.1"/>
    <property type="gene ID" value="Kaladp0084s0017.v1.1"/>
</dbReference>
<dbReference type="OMA" id="DWCLLQF"/>
<dbReference type="PANTHER" id="PTHR43899:SF25">
    <property type="entry name" value="ENOYL-(ACYL CARRIER) REDUCTASE"/>
    <property type="match status" value="1"/>
</dbReference>
<evidence type="ECO:0000313" key="6">
    <source>
        <dbReference type="EnsemblPlants" id="Kaladp0084s0017.1.v1.1"/>
    </source>
</evidence>
<accession>A0A7N0USZ0</accession>
<comment type="similarity">
    <text evidence="4">Belongs to the short-chain dehydrogenases/reductases (SDR) family.</text>
</comment>
<dbReference type="GO" id="GO:0005783">
    <property type="term" value="C:endoplasmic reticulum"/>
    <property type="evidence" value="ECO:0007669"/>
    <property type="project" value="UniProtKB-SubCell"/>
</dbReference>
<keyword evidence="7" id="KW-1185">Reference proteome</keyword>
<keyword evidence="5" id="KW-1133">Transmembrane helix</keyword>
<organism evidence="6 7">
    <name type="scientific">Kalanchoe fedtschenkoi</name>
    <name type="common">Lavender scallops</name>
    <name type="synonym">South American air plant</name>
    <dbReference type="NCBI Taxonomy" id="63787"/>
    <lineage>
        <taxon>Eukaryota</taxon>
        <taxon>Viridiplantae</taxon>
        <taxon>Streptophyta</taxon>
        <taxon>Embryophyta</taxon>
        <taxon>Tracheophyta</taxon>
        <taxon>Spermatophyta</taxon>
        <taxon>Magnoliopsida</taxon>
        <taxon>eudicotyledons</taxon>
        <taxon>Gunneridae</taxon>
        <taxon>Pentapetalae</taxon>
        <taxon>Saxifragales</taxon>
        <taxon>Crassulaceae</taxon>
        <taxon>Kalanchoe</taxon>
    </lineage>
</organism>
<dbReference type="GO" id="GO:0045703">
    <property type="term" value="F:ketoreductase activity"/>
    <property type="evidence" value="ECO:0007669"/>
    <property type="project" value="TreeGrafter"/>
</dbReference>
<dbReference type="InterPro" id="IPR002347">
    <property type="entry name" value="SDR_fam"/>
</dbReference>
<dbReference type="InterPro" id="IPR051019">
    <property type="entry name" value="VLCFA-Steroid_DH"/>
</dbReference>
<dbReference type="Gramene" id="Kaladp0084s0017.1.v1.1">
    <property type="protein sequence ID" value="Kaladp0084s0017.1.v1.1"/>
    <property type="gene ID" value="Kaladp0084s0017.v1.1"/>
</dbReference>
<evidence type="ECO:0000313" key="7">
    <source>
        <dbReference type="Proteomes" id="UP000594263"/>
    </source>
</evidence>
<evidence type="ECO:0000256" key="1">
    <source>
        <dbReference type="ARBA" id="ARBA00004240"/>
    </source>
</evidence>
<feature type="transmembrane region" description="Helical" evidence="5">
    <location>
        <begin position="20"/>
        <end position="43"/>
    </location>
</feature>
<comment type="subcellular location">
    <subcellularLocation>
        <location evidence="1">Endoplasmic reticulum</location>
    </subcellularLocation>
</comment>
<dbReference type="Pfam" id="PF00106">
    <property type="entry name" value="adh_short"/>
    <property type="match status" value="1"/>
</dbReference>
<sequence>MTPEELHQFIMELSLIDFTLGVATALGLISLSKLIFGAVRFVWSNSLRPPKDLAKTYGSWALITGGANGIGQALSFQLASKGLNLIILDRDQAQLETATKMLHEEFGTRVEVRGIAVDLNRLKKDDIIKAIREGIEGLDVGILINNAGVAYMYPTFLHEVTPDVVESLLNVNAGAATWATMAVLPSMMRRKRGAIVNIGSASAHVLDAYPLVSIYGATKAYVEHFSKSTSVEYKRYGIDVQCQAPIFVATKMTRRRKGSLLVPTPKTWSEASVRWIGYDEVCVPYWPHYVLSLMGKFLPSLILNWYFMRLNLHLRDLYSKKVNGASRAEDSKKNP</sequence>
<keyword evidence="5" id="KW-0472">Membrane</keyword>
<dbReference type="InterPro" id="IPR020904">
    <property type="entry name" value="Sc_DH/Rdtase_CS"/>
</dbReference>
<dbReference type="Proteomes" id="UP000594263">
    <property type="component" value="Unplaced"/>
</dbReference>
<keyword evidence="3" id="KW-0560">Oxidoreductase</keyword>
<dbReference type="AlphaFoldDB" id="A0A7N0USZ0"/>
<dbReference type="PANTHER" id="PTHR43899">
    <property type="entry name" value="RH59310P"/>
    <property type="match status" value="1"/>
</dbReference>
<name>A0A7N0USZ0_KALFE</name>
<dbReference type="PIRSF" id="PIRSF000126">
    <property type="entry name" value="11-beta-HSD1"/>
    <property type="match status" value="1"/>
</dbReference>
<dbReference type="PROSITE" id="PS00061">
    <property type="entry name" value="ADH_SHORT"/>
    <property type="match status" value="1"/>
</dbReference>
<dbReference type="Gene3D" id="3.40.50.720">
    <property type="entry name" value="NAD(P)-binding Rossmann-like Domain"/>
    <property type="match status" value="1"/>
</dbReference>
<dbReference type="PRINTS" id="PR00081">
    <property type="entry name" value="GDHRDH"/>
</dbReference>
<evidence type="ECO:0000256" key="2">
    <source>
        <dbReference type="ARBA" id="ARBA00022857"/>
    </source>
</evidence>
<reference evidence="6" key="1">
    <citation type="submission" date="2021-01" db="UniProtKB">
        <authorList>
            <consortium name="EnsemblPlants"/>
        </authorList>
    </citation>
    <scope>IDENTIFICATION</scope>
</reference>
<evidence type="ECO:0000256" key="5">
    <source>
        <dbReference type="SAM" id="Phobius"/>
    </source>
</evidence>
<evidence type="ECO:0000256" key="4">
    <source>
        <dbReference type="RuleBase" id="RU000363"/>
    </source>
</evidence>
<keyword evidence="5" id="KW-0812">Transmembrane</keyword>
<proteinExistence type="inferred from homology"/>
<dbReference type="SUPFAM" id="SSF51735">
    <property type="entry name" value="NAD(P)-binding Rossmann-fold domains"/>
    <property type="match status" value="1"/>
</dbReference>
<protein>
    <submittedName>
        <fullName evidence="6">Uncharacterized protein</fullName>
    </submittedName>
</protein>
<dbReference type="PRINTS" id="PR00080">
    <property type="entry name" value="SDRFAMILY"/>
</dbReference>
<keyword evidence="2" id="KW-0521">NADP</keyword>
<dbReference type="CDD" id="cd05356">
    <property type="entry name" value="17beta-HSD1_like_SDR_c"/>
    <property type="match status" value="1"/>
</dbReference>
<dbReference type="InterPro" id="IPR036291">
    <property type="entry name" value="NAD(P)-bd_dom_sf"/>
</dbReference>
<dbReference type="FunFam" id="3.40.50.720:FF:000137">
    <property type="entry name" value="Hydroxysteroid (17-beta) dehydrogenase 3"/>
    <property type="match status" value="1"/>
</dbReference>
<evidence type="ECO:0000256" key="3">
    <source>
        <dbReference type="ARBA" id="ARBA00023002"/>
    </source>
</evidence>